<organism evidence="2 3">
    <name type="scientific">Ameca splendens</name>
    <dbReference type="NCBI Taxonomy" id="208324"/>
    <lineage>
        <taxon>Eukaryota</taxon>
        <taxon>Metazoa</taxon>
        <taxon>Chordata</taxon>
        <taxon>Craniata</taxon>
        <taxon>Vertebrata</taxon>
        <taxon>Euteleostomi</taxon>
        <taxon>Actinopterygii</taxon>
        <taxon>Neopterygii</taxon>
        <taxon>Teleostei</taxon>
        <taxon>Neoteleostei</taxon>
        <taxon>Acanthomorphata</taxon>
        <taxon>Ovalentaria</taxon>
        <taxon>Atherinomorphae</taxon>
        <taxon>Cyprinodontiformes</taxon>
        <taxon>Goodeidae</taxon>
        <taxon>Ameca</taxon>
    </lineage>
</organism>
<protein>
    <submittedName>
        <fullName evidence="2">Uncharacterized protein</fullName>
    </submittedName>
</protein>
<keyword evidence="3" id="KW-1185">Reference proteome</keyword>
<name>A0ABV0ZS28_9TELE</name>
<keyword evidence="1" id="KW-0175">Coiled coil</keyword>
<dbReference type="Proteomes" id="UP001469553">
    <property type="component" value="Unassembled WGS sequence"/>
</dbReference>
<accession>A0ABV0ZS28</accession>
<evidence type="ECO:0000313" key="3">
    <source>
        <dbReference type="Proteomes" id="UP001469553"/>
    </source>
</evidence>
<comment type="caution">
    <text evidence="2">The sequence shown here is derived from an EMBL/GenBank/DDBJ whole genome shotgun (WGS) entry which is preliminary data.</text>
</comment>
<sequence length="145" mass="16610">MTVVSSANLRSFTDESDEVESFVYREKRSGDQGTLPRVANWQTEAQLVVPEHLSENQQTCTQDINAVLREMSASLAGLKVEVRHLDNEAKTKEQESLNQQYQAQAAELLTVKVKANVTENQVETEDRRRRFVNLEETCKHFLQRS</sequence>
<evidence type="ECO:0000256" key="1">
    <source>
        <dbReference type="SAM" id="Coils"/>
    </source>
</evidence>
<reference evidence="2 3" key="1">
    <citation type="submission" date="2021-06" db="EMBL/GenBank/DDBJ databases">
        <authorList>
            <person name="Palmer J.M."/>
        </authorList>
    </citation>
    <scope>NUCLEOTIDE SEQUENCE [LARGE SCALE GENOMIC DNA]</scope>
    <source>
        <strain evidence="2 3">AS_MEX2019</strain>
        <tissue evidence="2">Muscle</tissue>
    </source>
</reference>
<dbReference type="EMBL" id="JAHRIP010070720">
    <property type="protein sequence ID" value="MEQ2309038.1"/>
    <property type="molecule type" value="Genomic_DNA"/>
</dbReference>
<feature type="coiled-coil region" evidence="1">
    <location>
        <begin position="68"/>
        <end position="107"/>
    </location>
</feature>
<proteinExistence type="predicted"/>
<gene>
    <name evidence="2" type="ORF">AMECASPLE_034477</name>
</gene>
<evidence type="ECO:0000313" key="2">
    <source>
        <dbReference type="EMBL" id="MEQ2309038.1"/>
    </source>
</evidence>